<dbReference type="InterPro" id="IPR002716">
    <property type="entry name" value="PIN_dom"/>
</dbReference>
<dbReference type="RefSeq" id="WP_368008071.1">
    <property type="nucleotide sequence ID" value="NZ_JAMXFF010000033.1"/>
</dbReference>
<dbReference type="PANTHER" id="PTHR36173">
    <property type="entry name" value="RIBONUCLEASE VAPC16-RELATED"/>
    <property type="match status" value="1"/>
</dbReference>
<dbReference type="Gene3D" id="3.40.50.1010">
    <property type="entry name" value="5'-nuclease"/>
    <property type="match status" value="1"/>
</dbReference>
<dbReference type="Proteomes" id="UP001525890">
    <property type="component" value="Unassembled WGS sequence"/>
</dbReference>
<organism evidence="2 3">
    <name type="scientific">Laspinema palackyanum D2a</name>
    <dbReference type="NCBI Taxonomy" id="2953684"/>
    <lineage>
        <taxon>Bacteria</taxon>
        <taxon>Bacillati</taxon>
        <taxon>Cyanobacteriota</taxon>
        <taxon>Cyanophyceae</taxon>
        <taxon>Oscillatoriophycideae</taxon>
        <taxon>Oscillatoriales</taxon>
        <taxon>Laspinemataceae</taxon>
        <taxon>Laspinema</taxon>
        <taxon>Laspinema palackyanum</taxon>
    </lineage>
</organism>
<sequence length="128" mass="14776">MKLLLDTHTFLWWTGDSERLSERVSSLLAHPSNELILSVASVWEMQIKLQLGKLNLELPLRELIETQQQTNNLQLLPIQVTDVWALENLPMAHKDPFDRILIAQATVEQHPLLSLDAIFDAYPVNRVW</sequence>
<evidence type="ECO:0000313" key="2">
    <source>
        <dbReference type="EMBL" id="MCT7968556.1"/>
    </source>
</evidence>
<dbReference type="EMBL" id="JAMXFF010000033">
    <property type="protein sequence ID" value="MCT7968556.1"/>
    <property type="molecule type" value="Genomic_DNA"/>
</dbReference>
<evidence type="ECO:0000313" key="3">
    <source>
        <dbReference type="Proteomes" id="UP001525890"/>
    </source>
</evidence>
<keyword evidence="3" id="KW-1185">Reference proteome</keyword>
<comment type="caution">
    <text evidence="2">The sequence shown here is derived from an EMBL/GenBank/DDBJ whole genome shotgun (WGS) entry which is preliminary data.</text>
</comment>
<dbReference type="CDD" id="cd09872">
    <property type="entry name" value="PIN_Sll0205-like"/>
    <property type="match status" value="1"/>
</dbReference>
<dbReference type="PANTHER" id="PTHR36173:SF2">
    <property type="entry name" value="RIBONUCLEASE VAPC16"/>
    <property type="match status" value="1"/>
</dbReference>
<dbReference type="Pfam" id="PF01850">
    <property type="entry name" value="PIN"/>
    <property type="match status" value="1"/>
</dbReference>
<feature type="domain" description="PIN" evidence="1">
    <location>
        <begin position="4"/>
        <end position="123"/>
    </location>
</feature>
<name>A0ABT2MYI8_9CYAN</name>
<protein>
    <submittedName>
        <fullName evidence="2">Type II toxin-antitoxin system VapC family toxin</fullName>
    </submittedName>
</protein>
<evidence type="ECO:0000259" key="1">
    <source>
        <dbReference type="Pfam" id="PF01850"/>
    </source>
</evidence>
<reference evidence="2 3" key="1">
    <citation type="journal article" date="2022" name="Front. Microbiol.">
        <title>High genomic differentiation and limited gene flow indicate recent cryptic speciation within the genus Laspinema (cyanobacteria).</title>
        <authorList>
            <person name="Stanojkovic A."/>
            <person name="Skoupy S."/>
            <person name="Skaloud P."/>
            <person name="Dvorak P."/>
        </authorList>
    </citation>
    <scope>NUCLEOTIDE SEQUENCE [LARGE SCALE GENOMIC DNA]</scope>
    <source>
        <strain evidence="2 3">D2a</strain>
    </source>
</reference>
<proteinExistence type="predicted"/>
<gene>
    <name evidence="2" type="ORF">NG799_19800</name>
</gene>
<dbReference type="SUPFAM" id="SSF88723">
    <property type="entry name" value="PIN domain-like"/>
    <property type="match status" value="1"/>
</dbReference>
<dbReference type="InterPro" id="IPR052919">
    <property type="entry name" value="TA_system_RNase"/>
</dbReference>
<dbReference type="InterPro" id="IPR041705">
    <property type="entry name" value="PIN_Sll0205"/>
</dbReference>
<dbReference type="InterPro" id="IPR029060">
    <property type="entry name" value="PIN-like_dom_sf"/>
</dbReference>
<accession>A0ABT2MYI8</accession>